<name>A0ABV9H720_9HYPH</name>
<protein>
    <submittedName>
        <fullName evidence="7">Branched-chain amino acid ABC transporter permease</fullName>
    </submittedName>
</protein>
<evidence type="ECO:0000256" key="6">
    <source>
        <dbReference type="SAM" id="Phobius"/>
    </source>
</evidence>
<gene>
    <name evidence="7" type="ORF">ACFO1V_11105</name>
</gene>
<dbReference type="Pfam" id="PF02653">
    <property type="entry name" value="BPD_transp_2"/>
    <property type="match status" value="1"/>
</dbReference>
<feature type="transmembrane region" description="Helical" evidence="6">
    <location>
        <begin position="251"/>
        <end position="269"/>
    </location>
</feature>
<comment type="caution">
    <text evidence="7">The sequence shown here is derived from an EMBL/GenBank/DDBJ whole genome shotgun (WGS) entry which is preliminary data.</text>
</comment>
<proteinExistence type="predicted"/>
<keyword evidence="4 6" id="KW-1133">Transmembrane helix</keyword>
<dbReference type="InterPro" id="IPR043428">
    <property type="entry name" value="LivM-like"/>
</dbReference>
<evidence type="ECO:0000256" key="5">
    <source>
        <dbReference type="ARBA" id="ARBA00023136"/>
    </source>
</evidence>
<sequence>MSDVPLQRTNNVGKAGFDVFACLQSRSVSFILALVLVLLPLIIAPSWLFVLGICFANSLGVLSVSFLVRYGGEVSIGHSVFMAAGAYTIAILEKHFGVSIWISLPLAIAIGALLGIAFAWPSRKLSGIYLAVTTMALALALPEIIDAGDVWTGGYEGLYVSQWLLPFGQLNLQRYYFALVLLLAGAYVLMRLRQSRQGMAMLLVRTHPAAADAFGTRKVWARVSVMAISAALASTAGAGLAYASATVSPSSFTLWTSIFLLVGSVVSFYGLTLGRALIGGAFLTLVPQILASQGAWIPVLYGTALLAVILIGHHAPRIRQALERRRVERTVP</sequence>
<comment type="subcellular location">
    <subcellularLocation>
        <location evidence="1">Cell membrane</location>
        <topology evidence="1">Multi-pass membrane protein</topology>
    </subcellularLocation>
</comment>
<accession>A0ABV9H720</accession>
<keyword evidence="2" id="KW-1003">Cell membrane</keyword>
<evidence type="ECO:0000256" key="3">
    <source>
        <dbReference type="ARBA" id="ARBA00022692"/>
    </source>
</evidence>
<dbReference type="EMBL" id="JBHSEL010000110">
    <property type="protein sequence ID" value="MFC4625753.1"/>
    <property type="molecule type" value="Genomic_DNA"/>
</dbReference>
<feature type="transmembrane region" description="Helical" evidence="6">
    <location>
        <begin position="98"/>
        <end position="120"/>
    </location>
</feature>
<evidence type="ECO:0000256" key="2">
    <source>
        <dbReference type="ARBA" id="ARBA00022475"/>
    </source>
</evidence>
<feature type="transmembrane region" description="Helical" evidence="6">
    <location>
        <begin position="276"/>
        <end position="293"/>
    </location>
</feature>
<feature type="transmembrane region" description="Helical" evidence="6">
    <location>
        <begin position="49"/>
        <end position="68"/>
    </location>
</feature>
<feature type="transmembrane region" description="Helical" evidence="6">
    <location>
        <begin position="299"/>
        <end position="316"/>
    </location>
</feature>
<feature type="transmembrane region" description="Helical" evidence="6">
    <location>
        <begin position="75"/>
        <end position="92"/>
    </location>
</feature>
<keyword evidence="8" id="KW-1185">Reference proteome</keyword>
<dbReference type="InterPro" id="IPR001851">
    <property type="entry name" value="ABC_transp_permease"/>
</dbReference>
<dbReference type="PANTHER" id="PTHR30482:SF10">
    <property type="entry name" value="HIGH-AFFINITY BRANCHED-CHAIN AMINO ACID TRANSPORT PROTEIN BRAE"/>
    <property type="match status" value="1"/>
</dbReference>
<feature type="transmembrane region" description="Helical" evidence="6">
    <location>
        <begin position="20"/>
        <end position="43"/>
    </location>
</feature>
<dbReference type="RefSeq" id="WP_374833968.1">
    <property type="nucleotide sequence ID" value="NZ_JBHEEZ010000036.1"/>
</dbReference>
<keyword evidence="5 6" id="KW-0472">Membrane</keyword>
<dbReference type="CDD" id="cd06581">
    <property type="entry name" value="TM_PBP1_LivM_like"/>
    <property type="match status" value="1"/>
</dbReference>
<feature type="transmembrane region" description="Helical" evidence="6">
    <location>
        <begin position="127"/>
        <end position="145"/>
    </location>
</feature>
<feature type="transmembrane region" description="Helical" evidence="6">
    <location>
        <begin position="175"/>
        <end position="192"/>
    </location>
</feature>
<reference evidence="8" key="1">
    <citation type="journal article" date="2019" name="Int. J. Syst. Evol. Microbiol.">
        <title>The Global Catalogue of Microorganisms (GCM) 10K type strain sequencing project: providing services to taxonomists for standard genome sequencing and annotation.</title>
        <authorList>
            <consortium name="The Broad Institute Genomics Platform"/>
            <consortium name="The Broad Institute Genome Sequencing Center for Infectious Disease"/>
            <person name="Wu L."/>
            <person name="Ma J."/>
        </authorList>
    </citation>
    <scope>NUCLEOTIDE SEQUENCE [LARGE SCALE GENOMIC DNA]</scope>
    <source>
        <strain evidence="8">CGMCC 1.15731</strain>
    </source>
</reference>
<evidence type="ECO:0000256" key="4">
    <source>
        <dbReference type="ARBA" id="ARBA00022989"/>
    </source>
</evidence>
<dbReference type="PANTHER" id="PTHR30482">
    <property type="entry name" value="HIGH-AFFINITY BRANCHED-CHAIN AMINO ACID TRANSPORT SYSTEM PERMEASE"/>
    <property type="match status" value="1"/>
</dbReference>
<feature type="transmembrane region" description="Helical" evidence="6">
    <location>
        <begin position="223"/>
        <end position="245"/>
    </location>
</feature>
<organism evidence="7 8">
    <name type="scientific">Daeguia caeni</name>
    <dbReference type="NCBI Taxonomy" id="439612"/>
    <lineage>
        <taxon>Bacteria</taxon>
        <taxon>Pseudomonadati</taxon>
        <taxon>Pseudomonadota</taxon>
        <taxon>Alphaproteobacteria</taxon>
        <taxon>Hyphomicrobiales</taxon>
        <taxon>Brucellaceae</taxon>
        <taxon>Daeguia</taxon>
    </lineage>
</organism>
<evidence type="ECO:0000313" key="7">
    <source>
        <dbReference type="EMBL" id="MFC4625753.1"/>
    </source>
</evidence>
<evidence type="ECO:0000256" key="1">
    <source>
        <dbReference type="ARBA" id="ARBA00004651"/>
    </source>
</evidence>
<keyword evidence="3 6" id="KW-0812">Transmembrane</keyword>
<dbReference type="Proteomes" id="UP001596042">
    <property type="component" value="Unassembled WGS sequence"/>
</dbReference>
<evidence type="ECO:0000313" key="8">
    <source>
        <dbReference type="Proteomes" id="UP001596042"/>
    </source>
</evidence>